<dbReference type="RefSeq" id="WP_254752201.1">
    <property type="nucleotide sequence ID" value="NZ_JANCLV010000015.1"/>
</dbReference>
<proteinExistence type="predicted"/>
<organism evidence="1 2">
    <name type="scientific">Pseudarthrobacter humi</name>
    <dbReference type="NCBI Taxonomy" id="2952523"/>
    <lineage>
        <taxon>Bacteria</taxon>
        <taxon>Bacillati</taxon>
        <taxon>Actinomycetota</taxon>
        <taxon>Actinomycetes</taxon>
        <taxon>Micrococcales</taxon>
        <taxon>Micrococcaceae</taxon>
        <taxon>Pseudarthrobacter</taxon>
    </lineage>
</organism>
<comment type="caution">
    <text evidence="1">The sequence shown here is derived from an EMBL/GenBank/DDBJ whole genome shotgun (WGS) entry which is preliminary data.</text>
</comment>
<reference evidence="1 2" key="1">
    <citation type="submission" date="2022-06" db="EMBL/GenBank/DDBJ databases">
        <title>Pseudarthrobacter sp. strain RMG13 Genome sequencing and assembly.</title>
        <authorList>
            <person name="Kim I."/>
        </authorList>
    </citation>
    <scope>NUCLEOTIDE SEQUENCE [LARGE SCALE GENOMIC DNA]</scope>
    <source>
        <strain evidence="1 2">RMG13</strain>
    </source>
</reference>
<accession>A0ABT1LSQ1</accession>
<name>A0ABT1LSQ1_9MICC</name>
<protein>
    <submittedName>
        <fullName evidence="1">Uncharacterized protein</fullName>
    </submittedName>
</protein>
<dbReference type="Proteomes" id="UP001524318">
    <property type="component" value="Unassembled WGS sequence"/>
</dbReference>
<keyword evidence="2" id="KW-1185">Reference proteome</keyword>
<dbReference type="EMBL" id="JANCLV010000015">
    <property type="protein sequence ID" value="MCP9001478.1"/>
    <property type="molecule type" value="Genomic_DNA"/>
</dbReference>
<sequence>MKERLFQRREVIVDTETAEVIDHDVTTITCVCGNTVSKDGLIQANSEGVPVFSGEGSPVPAELAEWPADGELYTLCPSCGRVYRDSVIEETGTAPVAFRVDVSAGPMAEAIRVHWNLST</sequence>
<evidence type="ECO:0000313" key="1">
    <source>
        <dbReference type="EMBL" id="MCP9001478.1"/>
    </source>
</evidence>
<evidence type="ECO:0000313" key="2">
    <source>
        <dbReference type="Proteomes" id="UP001524318"/>
    </source>
</evidence>
<gene>
    <name evidence="1" type="ORF">NFC73_17355</name>
</gene>